<reference evidence="5 6" key="1">
    <citation type="journal article" date="2024" name="Commun. Biol.">
        <title>Comparative genomic analysis of thermophilic fungi reveals convergent evolutionary adaptations and gene losses.</title>
        <authorList>
            <person name="Steindorff A.S."/>
            <person name="Aguilar-Pontes M.V."/>
            <person name="Robinson A.J."/>
            <person name="Andreopoulos B."/>
            <person name="LaButti K."/>
            <person name="Kuo A."/>
            <person name="Mondo S."/>
            <person name="Riley R."/>
            <person name="Otillar R."/>
            <person name="Haridas S."/>
            <person name="Lipzen A."/>
            <person name="Grimwood J."/>
            <person name="Schmutz J."/>
            <person name="Clum A."/>
            <person name="Reid I.D."/>
            <person name="Moisan M.C."/>
            <person name="Butler G."/>
            <person name="Nguyen T.T.M."/>
            <person name="Dewar K."/>
            <person name="Conant G."/>
            <person name="Drula E."/>
            <person name="Henrissat B."/>
            <person name="Hansel C."/>
            <person name="Singer S."/>
            <person name="Hutchinson M.I."/>
            <person name="de Vries R.P."/>
            <person name="Natvig D.O."/>
            <person name="Powell A.J."/>
            <person name="Tsang A."/>
            <person name="Grigoriev I.V."/>
        </authorList>
    </citation>
    <scope>NUCLEOTIDE SEQUENCE [LARGE SCALE GENOMIC DNA]</scope>
    <source>
        <strain evidence="5 6">ATCC 24622</strain>
    </source>
</reference>
<dbReference type="InterPro" id="IPR038516">
    <property type="entry name" value="AAR2_N_sf"/>
</dbReference>
<dbReference type="Pfam" id="PF05282">
    <property type="entry name" value="AAR2"/>
    <property type="match status" value="1"/>
</dbReference>
<dbReference type="Proteomes" id="UP001586593">
    <property type="component" value="Unassembled WGS sequence"/>
</dbReference>
<feature type="compositionally biased region" description="Basic and acidic residues" evidence="2">
    <location>
        <begin position="418"/>
        <end position="428"/>
    </location>
</feature>
<protein>
    <recommendedName>
        <fullName evidence="7">AAR2 protein</fullName>
    </recommendedName>
</protein>
<feature type="domain" description="AAR2 C-terminal" evidence="3">
    <location>
        <begin position="260"/>
        <end position="413"/>
    </location>
</feature>
<comment type="caution">
    <text evidence="5">The sequence shown here is derived from an EMBL/GenBank/DDBJ whole genome shotgun (WGS) entry which is preliminary data.</text>
</comment>
<feature type="region of interest" description="Disordered" evidence="2">
    <location>
        <begin position="418"/>
        <end position="475"/>
    </location>
</feature>
<dbReference type="EMBL" id="JAZHXJ010000029">
    <property type="protein sequence ID" value="KAL1880793.1"/>
    <property type="molecule type" value="Genomic_DNA"/>
</dbReference>
<feature type="compositionally biased region" description="Acidic residues" evidence="2">
    <location>
        <begin position="436"/>
        <end position="453"/>
    </location>
</feature>
<evidence type="ECO:0000256" key="1">
    <source>
        <dbReference type="ARBA" id="ARBA00006281"/>
    </source>
</evidence>
<dbReference type="Gene3D" id="2.60.34.20">
    <property type="match status" value="1"/>
</dbReference>
<proteinExistence type="inferred from homology"/>
<evidence type="ECO:0000256" key="2">
    <source>
        <dbReference type="SAM" id="MobiDB-lite"/>
    </source>
</evidence>
<evidence type="ECO:0000259" key="4">
    <source>
        <dbReference type="Pfam" id="PF20981"/>
    </source>
</evidence>
<dbReference type="CDD" id="cd13777">
    <property type="entry name" value="Aar2_N"/>
    <property type="match status" value="1"/>
</dbReference>
<accession>A0ABR3XXP4</accession>
<evidence type="ECO:0008006" key="7">
    <source>
        <dbReference type="Google" id="ProtNLM"/>
    </source>
</evidence>
<organism evidence="5 6">
    <name type="scientific">Phialemonium thermophilum</name>
    <dbReference type="NCBI Taxonomy" id="223376"/>
    <lineage>
        <taxon>Eukaryota</taxon>
        <taxon>Fungi</taxon>
        <taxon>Dikarya</taxon>
        <taxon>Ascomycota</taxon>
        <taxon>Pezizomycotina</taxon>
        <taxon>Sordariomycetes</taxon>
        <taxon>Sordariomycetidae</taxon>
        <taxon>Cephalothecales</taxon>
        <taxon>Cephalothecaceae</taxon>
        <taxon>Phialemonium</taxon>
    </lineage>
</organism>
<comment type="similarity">
    <text evidence="1">Belongs to the AAR2 family.</text>
</comment>
<keyword evidence="6" id="KW-1185">Reference proteome</keyword>
<dbReference type="InterPro" id="IPR033647">
    <property type="entry name" value="Aar2_N"/>
</dbReference>
<feature type="domain" description="AAR2 N-terminal" evidence="4">
    <location>
        <begin position="26"/>
        <end position="182"/>
    </location>
</feature>
<dbReference type="PANTHER" id="PTHR12689">
    <property type="entry name" value="A1 CISTRON SPLICING FACTOR AAR2-RELATED"/>
    <property type="match status" value="1"/>
</dbReference>
<evidence type="ECO:0000259" key="3">
    <source>
        <dbReference type="Pfam" id="PF05282"/>
    </source>
</evidence>
<dbReference type="CDD" id="cd13778">
    <property type="entry name" value="Aar2_C"/>
    <property type="match status" value="1"/>
</dbReference>
<dbReference type="InterPro" id="IPR007946">
    <property type="entry name" value="AAR2"/>
</dbReference>
<dbReference type="InterPro" id="IPR038514">
    <property type="entry name" value="AAR2_C_sf"/>
</dbReference>
<evidence type="ECO:0000313" key="6">
    <source>
        <dbReference type="Proteomes" id="UP001586593"/>
    </source>
</evidence>
<dbReference type="InterPro" id="IPR033648">
    <property type="entry name" value="AAR2_C"/>
</dbReference>
<gene>
    <name evidence="5" type="ORF">VTK73DRAFT_5178</name>
</gene>
<evidence type="ECO:0000313" key="5">
    <source>
        <dbReference type="EMBL" id="KAL1880793.1"/>
    </source>
</evidence>
<name>A0ABR3XXP4_9PEZI</name>
<dbReference type="PANTHER" id="PTHR12689:SF4">
    <property type="entry name" value="PROTEIN AAR2 HOMOLOG"/>
    <property type="match status" value="1"/>
</dbReference>
<sequence>MPFPEEEADFEKESSSYSQTSFSVKGDVFLILDLPAGYTVGIDTFAITAKTSQISGFRDIPPGPHFLWVSEPNAVTRCGCWFVTTELGEVHAKQFTPFGDILGDPESLLDSQSRKAKAQELYSRLLPHDYGCDKRDAAVRPPHTDPLTGKWGLGYSIPTDSKSLWRELTSAISPSFLSRITGKTNVQEWLVETSDSAKGESTIPAPHKQFISPSGGDLNFTFAQDIIDLDLLNASSIPGVSNDPTSRILALLNTSNRPGSQAITESDIVAELQFTFITGLHIGNYACLEKWWDLLLKIILRANQLVLRCPSLCEKLLRTLHCQLIYSDRYITREGSGGDSLNGNQDGDNDVRTGILDTIPQNKPKLRRALSTYIRRVEMSLRTAGTNVNPEYANVTGALVDLEMWFWEYGWDLRRGVQDEPRSGDGGRSRQGMEGTFDDDRDDNDGDNDDSEEGYAPVVVELDDQGREVGLLTWD</sequence>
<dbReference type="Pfam" id="PF20981">
    <property type="entry name" value="AAR2_1st"/>
    <property type="match status" value="1"/>
</dbReference>
<dbReference type="Gene3D" id="1.25.40.550">
    <property type="entry name" value="Aar2, C-terminal domain-like"/>
    <property type="match status" value="1"/>
</dbReference>